<dbReference type="EMBL" id="QKWK01000006">
    <property type="protein sequence ID" value="TXT09209.1"/>
    <property type="molecule type" value="Genomic_DNA"/>
</dbReference>
<feature type="transmembrane region" description="Helical" evidence="6">
    <location>
        <begin position="84"/>
        <end position="105"/>
    </location>
</feature>
<dbReference type="GO" id="GO:0043007">
    <property type="term" value="P:maintenance of rDNA"/>
    <property type="evidence" value="ECO:0007669"/>
    <property type="project" value="TreeGrafter"/>
</dbReference>
<comment type="subcellular location">
    <subcellularLocation>
        <location evidence="1">Endomembrane system</location>
        <topology evidence="1">Multi-pass membrane protein</topology>
    </subcellularLocation>
</comment>
<keyword evidence="2 6" id="KW-0812">Transmembrane</keyword>
<comment type="caution">
    <text evidence="7">The sequence shown here is derived from an EMBL/GenBank/DDBJ whole genome shotgun (WGS) entry which is preliminary data.</text>
</comment>
<evidence type="ECO:0000256" key="3">
    <source>
        <dbReference type="ARBA" id="ARBA00022989"/>
    </source>
</evidence>
<protein>
    <submittedName>
        <fullName evidence="7">Uncharacterized protein</fullName>
    </submittedName>
</protein>
<evidence type="ECO:0000313" key="8">
    <source>
        <dbReference type="Proteomes" id="UP000473826"/>
    </source>
</evidence>
<evidence type="ECO:0000256" key="5">
    <source>
        <dbReference type="SAM" id="MobiDB-lite"/>
    </source>
</evidence>
<sequence length="303" mass="33757">MNLIDSALFNMPTSVEEVLPPARFANPIALGLGTIQWLLLAPLSTGQTEDSTILRSAPYNRVEDRWGRYDQEKPARRGIAGTRLAVTVTFLLFALSVANAGWLFTRYRTYDMLLRSGNDPVPSVNASPIPSPTKSGTVAGEKQERATTEADTPRDETFAAKCARIALRSLVVFLKWSYFRQPATSARGNQSDRIQSLRVWDPPDFCLAFFCAFPPSTPIIAFLLTTLHPFITPLLHLASAFLLSHLAASFVQLVKDRMILSAEVMREYDTRFVHKRIFTPMTDRGVGTTSDRGLLGYVLDNQE</sequence>
<dbReference type="AlphaFoldDB" id="A0A7D8V1I4"/>
<gene>
    <name evidence="7" type="ORF">VHUM_02683</name>
</gene>
<evidence type="ECO:0000256" key="6">
    <source>
        <dbReference type="SAM" id="Phobius"/>
    </source>
</evidence>
<keyword evidence="4 6" id="KW-0472">Membrane</keyword>
<feature type="transmembrane region" description="Helical" evidence="6">
    <location>
        <begin position="230"/>
        <end position="251"/>
    </location>
</feature>
<dbReference type="Pfam" id="PF10332">
    <property type="entry name" value="DUF2418"/>
    <property type="match status" value="1"/>
</dbReference>
<reference evidence="7 8" key="1">
    <citation type="journal article" date="2019" name="PLoS Genet.">
        <title>Convergent evolution of linked mating-type loci in basidiomycete fungi.</title>
        <authorList>
            <person name="Sun S."/>
            <person name="Coelho M.A."/>
            <person name="Heitman J."/>
            <person name="Nowrousian M."/>
        </authorList>
    </citation>
    <scope>NUCLEOTIDE SEQUENCE [LARGE SCALE GENOMIC DNA]</scope>
    <source>
        <strain evidence="7 8">CBS 4282</strain>
    </source>
</reference>
<dbReference type="PANTHER" id="PTHR28293">
    <property type="entry name" value="NUCLEAR RIM PROTEIN 1"/>
    <property type="match status" value="1"/>
</dbReference>
<evidence type="ECO:0000313" key="7">
    <source>
        <dbReference type="EMBL" id="TXT09209.1"/>
    </source>
</evidence>
<keyword evidence="8" id="KW-1185">Reference proteome</keyword>
<organism evidence="7 8">
    <name type="scientific">Vanrija humicola</name>
    <name type="common">Yeast</name>
    <name type="synonym">Cryptococcus humicola</name>
    <dbReference type="NCBI Taxonomy" id="5417"/>
    <lineage>
        <taxon>Eukaryota</taxon>
        <taxon>Fungi</taxon>
        <taxon>Dikarya</taxon>
        <taxon>Basidiomycota</taxon>
        <taxon>Agaricomycotina</taxon>
        <taxon>Tremellomycetes</taxon>
        <taxon>Trichosporonales</taxon>
        <taxon>Trichosporonaceae</taxon>
        <taxon>Vanrija</taxon>
    </lineage>
</organism>
<dbReference type="PANTHER" id="PTHR28293:SF1">
    <property type="entry name" value="NUCLEAR RIM PROTEIN 1"/>
    <property type="match status" value="1"/>
</dbReference>
<feature type="region of interest" description="Disordered" evidence="5">
    <location>
        <begin position="121"/>
        <end position="153"/>
    </location>
</feature>
<evidence type="ECO:0000256" key="4">
    <source>
        <dbReference type="ARBA" id="ARBA00023136"/>
    </source>
</evidence>
<dbReference type="Proteomes" id="UP000473826">
    <property type="component" value="Unassembled WGS sequence"/>
</dbReference>
<dbReference type="InterPro" id="IPR018819">
    <property type="entry name" value="Nur1/Mug154"/>
</dbReference>
<feature type="transmembrane region" description="Helical" evidence="6">
    <location>
        <begin position="205"/>
        <end position="224"/>
    </location>
</feature>
<evidence type="ECO:0000256" key="2">
    <source>
        <dbReference type="ARBA" id="ARBA00022692"/>
    </source>
</evidence>
<feature type="compositionally biased region" description="Polar residues" evidence="5">
    <location>
        <begin position="124"/>
        <end position="136"/>
    </location>
</feature>
<proteinExistence type="predicted"/>
<evidence type="ECO:0000256" key="1">
    <source>
        <dbReference type="ARBA" id="ARBA00004127"/>
    </source>
</evidence>
<feature type="compositionally biased region" description="Basic and acidic residues" evidence="5">
    <location>
        <begin position="141"/>
        <end position="153"/>
    </location>
</feature>
<keyword evidence="3 6" id="KW-1133">Transmembrane helix</keyword>
<dbReference type="OrthoDB" id="3363151at2759"/>
<accession>A0A7D8V1I4</accession>
<dbReference type="GO" id="GO:0007096">
    <property type="term" value="P:regulation of exit from mitosis"/>
    <property type="evidence" value="ECO:0007669"/>
    <property type="project" value="TreeGrafter"/>
</dbReference>
<name>A0A7D8V1I4_VANHU</name>
<dbReference type="GO" id="GO:0012505">
    <property type="term" value="C:endomembrane system"/>
    <property type="evidence" value="ECO:0007669"/>
    <property type="project" value="UniProtKB-SubCell"/>
</dbReference>